<evidence type="ECO:0000313" key="2">
    <source>
        <dbReference type="EMBL" id="MDT0452394.1"/>
    </source>
</evidence>
<name>A0ABU2STR0_9ACTN</name>
<evidence type="ECO:0000259" key="1">
    <source>
        <dbReference type="Pfam" id="PF18299"/>
    </source>
</evidence>
<protein>
    <submittedName>
        <fullName evidence="2">ATP-grasp domain-containing protein</fullName>
    </submittedName>
</protein>
<dbReference type="InterPro" id="IPR041261">
    <property type="entry name" value="R2K_2"/>
</dbReference>
<sequence>MNSTGFLAHAPQYSTTGELLSAAARRRGMDVEVLPADGGAGVLTGRPDGHYFGGPLFAAGIVDDLNISLLEPTDDWLTSLPYEYVLRNIESSTLGEVRHLSRPTFVKPPSDKSFPPAVYTDGSQLPEAGHLSPETSVQVSDVVTWSREFRLFVLDGECRTGSQYAVFGRLDSVPLAGHPDEDAVLEFASDLLANHAHSLPSAVVLDVGLVPASGHGAEGWAVVEANLAWFANCYAADPEHALDVVLRAAGPRSRMAARDRRFCRHLKES</sequence>
<gene>
    <name evidence="2" type="ORF">RM609_25380</name>
</gene>
<feature type="domain" description="ATP-grasp" evidence="1">
    <location>
        <begin position="85"/>
        <end position="244"/>
    </location>
</feature>
<accession>A0ABU2STR0</accession>
<dbReference type="Pfam" id="PF18299">
    <property type="entry name" value="R2K_2"/>
    <property type="match status" value="1"/>
</dbReference>
<evidence type="ECO:0000313" key="3">
    <source>
        <dbReference type="Proteomes" id="UP001180531"/>
    </source>
</evidence>
<dbReference type="EMBL" id="JAVRFI010000019">
    <property type="protein sequence ID" value="MDT0452394.1"/>
    <property type="molecule type" value="Genomic_DNA"/>
</dbReference>
<reference evidence="2" key="1">
    <citation type="submission" date="2024-05" db="EMBL/GenBank/DDBJ databases">
        <title>30 novel species of actinomycetes from the DSMZ collection.</title>
        <authorList>
            <person name="Nouioui I."/>
        </authorList>
    </citation>
    <scope>NUCLEOTIDE SEQUENCE</scope>
    <source>
        <strain evidence="2">DSM 40473</strain>
    </source>
</reference>
<keyword evidence="3" id="KW-1185">Reference proteome</keyword>
<comment type="caution">
    <text evidence="2">The sequence shown here is derived from an EMBL/GenBank/DDBJ whole genome shotgun (WGS) entry which is preliminary data.</text>
</comment>
<dbReference type="RefSeq" id="WP_311613870.1">
    <property type="nucleotide sequence ID" value="NZ_JAVRFI010000019.1"/>
</dbReference>
<proteinExistence type="predicted"/>
<dbReference type="Proteomes" id="UP001180531">
    <property type="component" value="Unassembled WGS sequence"/>
</dbReference>
<organism evidence="2 3">
    <name type="scientific">Streptomyces hesseae</name>
    <dbReference type="NCBI Taxonomy" id="3075519"/>
    <lineage>
        <taxon>Bacteria</taxon>
        <taxon>Bacillati</taxon>
        <taxon>Actinomycetota</taxon>
        <taxon>Actinomycetes</taxon>
        <taxon>Kitasatosporales</taxon>
        <taxon>Streptomycetaceae</taxon>
        <taxon>Streptomyces</taxon>
    </lineage>
</organism>